<dbReference type="AlphaFoldDB" id="A0AAV3R4F1"/>
<evidence type="ECO:0000256" key="1">
    <source>
        <dbReference type="SAM" id="MobiDB-lite"/>
    </source>
</evidence>
<evidence type="ECO:0000313" key="3">
    <source>
        <dbReference type="Proteomes" id="UP001454036"/>
    </source>
</evidence>
<dbReference type="EMBL" id="BAABME010024995">
    <property type="protein sequence ID" value="GAA0171292.1"/>
    <property type="molecule type" value="Genomic_DNA"/>
</dbReference>
<dbReference type="Proteomes" id="UP001454036">
    <property type="component" value="Unassembled WGS sequence"/>
</dbReference>
<feature type="region of interest" description="Disordered" evidence="1">
    <location>
        <begin position="1"/>
        <end position="25"/>
    </location>
</feature>
<accession>A0AAV3R4F1</accession>
<name>A0AAV3R4F1_LITER</name>
<feature type="compositionally biased region" description="Low complexity" evidence="1">
    <location>
        <begin position="9"/>
        <end position="24"/>
    </location>
</feature>
<keyword evidence="3" id="KW-1185">Reference proteome</keyword>
<reference evidence="2 3" key="1">
    <citation type="submission" date="2024-01" db="EMBL/GenBank/DDBJ databases">
        <title>The complete chloroplast genome sequence of Lithospermum erythrorhizon: insights into the phylogenetic relationship among Boraginaceae species and the maternal lineages of purple gromwells.</title>
        <authorList>
            <person name="Okada T."/>
            <person name="Watanabe K."/>
        </authorList>
    </citation>
    <scope>NUCLEOTIDE SEQUENCE [LARGE SCALE GENOMIC DNA]</scope>
</reference>
<organism evidence="2 3">
    <name type="scientific">Lithospermum erythrorhizon</name>
    <name type="common">Purple gromwell</name>
    <name type="synonym">Lithospermum officinale var. erythrorhizon</name>
    <dbReference type="NCBI Taxonomy" id="34254"/>
    <lineage>
        <taxon>Eukaryota</taxon>
        <taxon>Viridiplantae</taxon>
        <taxon>Streptophyta</taxon>
        <taxon>Embryophyta</taxon>
        <taxon>Tracheophyta</taxon>
        <taxon>Spermatophyta</taxon>
        <taxon>Magnoliopsida</taxon>
        <taxon>eudicotyledons</taxon>
        <taxon>Gunneridae</taxon>
        <taxon>Pentapetalae</taxon>
        <taxon>asterids</taxon>
        <taxon>lamiids</taxon>
        <taxon>Boraginales</taxon>
        <taxon>Boraginaceae</taxon>
        <taxon>Boraginoideae</taxon>
        <taxon>Lithospermeae</taxon>
        <taxon>Lithospermum</taxon>
    </lineage>
</organism>
<evidence type="ECO:0000313" key="2">
    <source>
        <dbReference type="EMBL" id="GAA0171292.1"/>
    </source>
</evidence>
<comment type="caution">
    <text evidence="2">The sequence shown here is derived from an EMBL/GenBank/DDBJ whole genome shotgun (WGS) entry which is preliminary data.</text>
</comment>
<protein>
    <submittedName>
        <fullName evidence="2">Uncharacterized protein</fullName>
    </submittedName>
</protein>
<gene>
    <name evidence="2" type="ORF">LIER_41123</name>
</gene>
<sequence length="145" mass="16535">MNSQSECDNVSSSSGNGSANNSLSRTEEPPLWNYVIKLEKQGVAGGTWKFKCKLYNERRQGSYSRVKAHLLGLKGHGITLCKKETTTEQLEMQRLEDEFEKKKSESRLREVPLACESEIESDLKKRMSCFSPIIIVRLYDNLREG</sequence>
<proteinExistence type="predicted"/>